<keyword evidence="4" id="KW-0489">Methyltransferase</keyword>
<name>A0A8J7WN29_9ACTN</name>
<comment type="catalytic activity">
    <reaction evidence="1">
        <text>a 4-O-methyl-thymidine in DNA + L-cysteinyl-[protein] = a thymidine in DNA + S-methyl-L-cysteinyl-[protein]</text>
        <dbReference type="Rhea" id="RHEA:53428"/>
        <dbReference type="Rhea" id="RHEA-COMP:10131"/>
        <dbReference type="Rhea" id="RHEA-COMP:10132"/>
        <dbReference type="Rhea" id="RHEA-COMP:13555"/>
        <dbReference type="Rhea" id="RHEA-COMP:13556"/>
        <dbReference type="ChEBI" id="CHEBI:29950"/>
        <dbReference type="ChEBI" id="CHEBI:82612"/>
        <dbReference type="ChEBI" id="CHEBI:137386"/>
        <dbReference type="ChEBI" id="CHEBI:137387"/>
        <dbReference type="EC" id="2.1.1.63"/>
    </reaction>
</comment>
<organism evidence="10 11">
    <name type="scientific">Actinocrinis puniceicyclus</name>
    <dbReference type="NCBI Taxonomy" id="977794"/>
    <lineage>
        <taxon>Bacteria</taxon>
        <taxon>Bacillati</taxon>
        <taxon>Actinomycetota</taxon>
        <taxon>Actinomycetes</taxon>
        <taxon>Catenulisporales</taxon>
        <taxon>Actinospicaceae</taxon>
        <taxon>Actinocrinis</taxon>
    </lineage>
</organism>
<dbReference type="InterPro" id="IPR014048">
    <property type="entry name" value="MethylDNA_cys_MeTrfase_DNA-bd"/>
</dbReference>
<evidence type="ECO:0000256" key="6">
    <source>
        <dbReference type="ARBA" id="ARBA00022763"/>
    </source>
</evidence>
<dbReference type="EMBL" id="JAGSXH010000016">
    <property type="protein sequence ID" value="MBS2962864.1"/>
    <property type="molecule type" value="Genomic_DNA"/>
</dbReference>
<evidence type="ECO:0000259" key="9">
    <source>
        <dbReference type="Pfam" id="PF01035"/>
    </source>
</evidence>
<dbReference type="InterPro" id="IPR036217">
    <property type="entry name" value="MethylDNA_cys_MeTrfase_DNAb"/>
</dbReference>
<dbReference type="PROSITE" id="PS00374">
    <property type="entry name" value="MGMT"/>
    <property type="match status" value="1"/>
</dbReference>
<keyword evidence="5" id="KW-0808">Transferase</keyword>
<feature type="domain" description="Methylated-DNA-[protein]-cysteine S-methyltransferase DNA binding" evidence="9">
    <location>
        <begin position="85"/>
        <end position="164"/>
    </location>
</feature>
<evidence type="ECO:0000256" key="4">
    <source>
        <dbReference type="ARBA" id="ARBA00022603"/>
    </source>
</evidence>
<evidence type="ECO:0000256" key="8">
    <source>
        <dbReference type="ARBA" id="ARBA00049348"/>
    </source>
</evidence>
<comment type="catalytic activity">
    <reaction evidence="8">
        <text>a 6-O-methyl-2'-deoxyguanosine in DNA + L-cysteinyl-[protein] = S-methyl-L-cysteinyl-[protein] + a 2'-deoxyguanosine in DNA</text>
        <dbReference type="Rhea" id="RHEA:24000"/>
        <dbReference type="Rhea" id="RHEA-COMP:10131"/>
        <dbReference type="Rhea" id="RHEA-COMP:10132"/>
        <dbReference type="Rhea" id="RHEA-COMP:11367"/>
        <dbReference type="Rhea" id="RHEA-COMP:11368"/>
        <dbReference type="ChEBI" id="CHEBI:29950"/>
        <dbReference type="ChEBI" id="CHEBI:82612"/>
        <dbReference type="ChEBI" id="CHEBI:85445"/>
        <dbReference type="ChEBI" id="CHEBI:85448"/>
        <dbReference type="EC" id="2.1.1.63"/>
    </reaction>
</comment>
<comment type="caution">
    <text evidence="10">The sequence shown here is derived from an EMBL/GenBank/DDBJ whole genome shotgun (WGS) entry which is preliminary data.</text>
</comment>
<dbReference type="CDD" id="cd06445">
    <property type="entry name" value="ATase"/>
    <property type="match status" value="1"/>
</dbReference>
<dbReference type="NCBIfam" id="TIGR00589">
    <property type="entry name" value="ogt"/>
    <property type="match status" value="1"/>
</dbReference>
<keyword evidence="6" id="KW-0227">DNA damage</keyword>
<proteinExistence type="inferred from homology"/>
<comment type="similarity">
    <text evidence="2">Belongs to the MGMT family.</text>
</comment>
<evidence type="ECO:0000256" key="5">
    <source>
        <dbReference type="ARBA" id="ARBA00022679"/>
    </source>
</evidence>
<dbReference type="Proteomes" id="UP000677913">
    <property type="component" value="Unassembled WGS sequence"/>
</dbReference>
<evidence type="ECO:0000313" key="11">
    <source>
        <dbReference type="Proteomes" id="UP000677913"/>
    </source>
</evidence>
<dbReference type="GO" id="GO:0032259">
    <property type="term" value="P:methylation"/>
    <property type="evidence" value="ECO:0007669"/>
    <property type="project" value="UniProtKB-KW"/>
</dbReference>
<reference evidence="10" key="1">
    <citation type="submission" date="2021-04" db="EMBL/GenBank/DDBJ databases">
        <title>Genome based classification of Actinospica acidithermotolerans sp. nov., an actinobacterium isolated from an Indonesian hot spring.</title>
        <authorList>
            <person name="Kusuma A.B."/>
            <person name="Putra K.E."/>
            <person name="Nafisah S."/>
            <person name="Loh J."/>
            <person name="Nouioui I."/>
            <person name="Goodfellow M."/>
        </authorList>
    </citation>
    <scope>NUCLEOTIDE SEQUENCE</scope>
    <source>
        <strain evidence="10">DSM 45618</strain>
    </source>
</reference>
<evidence type="ECO:0000313" key="10">
    <source>
        <dbReference type="EMBL" id="MBS2962864.1"/>
    </source>
</evidence>
<dbReference type="Gene3D" id="1.10.10.10">
    <property type="entry name" value="Winged helix-like DNA-binding domain superfamily/Winged helix DNA-binding domain"/>
    <property type="match status" value="1"/>
</dbReference>
<keyword evidence="11" id="KW-1185">Reference proteome</keyword>
<protein>
    <recommendedName>
        <fullName evidence="3">methylated-DNA--[protein]-cysteine S-methyltransferase</fullName>
        <ecNumber evidence="3">2.1.1.63</ecNumber>
    </recommendedName>
</protein>
<dbReference type="PANTHER" id="PTHR10815">
    <property type="entry name" value="METHYLATED-DNA--PROTEIN-CYSTEINE METHYLTRANSFERASE"/>
    <property type="match status" value="1"/>
</dbReference>
<dbReference type="SUPFAM" id="SSF46767">
    <property type="entry name" value="Methylated DNA-protein cysteine methyltransferase, C-terminal domain"/>
    <property type="match status" value="1"/>
</dbReference>
<accession>A0A8J7WN29</accession>
<dbReference type="InterPro" id="IPR001497">
    <property type="entry name" value="MethylDNA_cys_MeTrfase_AS"/>
</dbReference>
<dbReference type="FunFam" id="1.10.10.10:FF:000214">
    <property type="entry name" value="Methylated-DNA--protein-cysteine methyltransferase"/>
    <property type="match status" value="1"/>
</dbReference>
<keyword evidence="7" id="KW-0234">DNA repair</keyword>
<dbReference type="GO" id="GO:0003908">
    <property type="term" value="F:methylated-DNA-[protein]-cysteine S-methyltransferase activity"/>
    <property type="evidence" value="ECO:0007669"/>
    <property type="project" value="UniProtKB-EC"/>
</dbReference>
<evidence type="ECO:0000256" key="7">
    <source>
        <dbReference type="ARBA" id="ARBA00023204"/>
    </source>
</evidence>
<evidence type="ECO:0000256" key="1">
    <source>
        <dbReference type="ARBA" id="ARBA00001286"/>
    </source>
</evidence>
<dbReference type="AlphaFoldDB" id="A0A8J7WN29"/>
<dbReference type="PANTHER" id="PTHR10815:SF13">
    <property type="entry name" value="METHYLATED-DNA--PROTEIN-CYSTEINE METHYLTRANSFERASE"/>
    <property type="match status" value="1"/>
</dbReference>
<dbReference type="GO" id="GO:0006281">
    <property type="term" value="P:DNA repair"/>
    <property type="evidence" value="ECO:0007669"/>
    <property type="project" value="UniProtKB-KW"/>
</dbReference>
<sequence>MADLTAHRCATPLGPFTVLARGDVVHASGFTDSVEQLARLADSDPGSVAVSADDHGALAAVRKYFEGELAALDVVETRERPAAAPFRTAARQALRRIPAGATATYTELAASAGNPRAVRAAGSACATNPTALFVPCHRVVRANGSLGGFLYGLDVKRALLDHEAKHA</sequence>
<dbReference type="Pfam" id="PF01035">
    <property type="entry name" value="DNA_binding_1"/>
    <property type="match status" value="1"/>
</dbReference>
<gene>
    <name evidence="10" type="ORF">KGA66_07410</name>
</gene>
<dbReference type="EC" id="2.1.1.63" evidence="3"/>
<dbReference type="InterPro" id="IPR036388">
    <property type="entry name" value="WH-like_DNA-bd_sf"/>
</dbReference>
<evidence type="ECO:0000256" key="3">
    <source>
        <dbReference type="ARBA" id="ARBA00011918"/>
    </source>
</evidence>
<dbReference type="RefSeq" id="WP_211465987.1">
    <property type="nucleotide sequence ID" value="NZ_JAGSXH010000016.1"/>
</dbReference>
<evidence type="ECO:0000256" key="2">
    <source>
        <dbReference type="ARBA" id="ARBA00008711"/>
    </source>
</evidence>